<organism evidence="1 2">
    <name type="scientific">Endozoicomonas elysicola</name>
    <dbReference type="NCBI Taxonomy" id="305900"/>
    <lineage>
        <taxon>Bacteria</taxon>
        <taxon>Pseudomonadati</taxon>
        <taxon>Pseudomonadota</taxon>
        <taxon>Gammaproteobacteria</taxon>
        <taxon>Oceanospirillales</taxon>
        <taxon>Endozoicomonadaceae</taxon>
        <taxon>Endozoicomonas</taxon>
    </lineage>
</organism>
<gene>
    <name evidence="1" type="ORF">GV64_05860</name>
</gene>
<evidence type="ECO:0000313" key="1">
    <source>
        <dbReference type="EMBL" id="KEI70320.1"/>
    </source>
</evidence>
<dbReference type="EMBL" id="JOJP01000001">
    <property type="protein sequence ID" value="KEI70320.1"/>
    <property type="molecule type" value="Genomic_DNA"/>
</dbReference>
<dbReference type="InterPro" id="IPR046618">
    <property type="entry name" value="DUF6731"/>
</dbReference>
<keyword evidence="2" id="KW-1185">Reference proteome</keyword>
<reference evidence="1 2" key="1">
    <citation type="submission" date="2014-06" db="EMBL/GenBank/DDBJ databases">
        <title>Whole Genome Sequences of Three Symbiotic Endozoicomonas Bacteria.</title>
        <authorList>
            <person name="Neave M.J."/>
            <person name="Apprill A."/>
            <person name="Voolstra C.R."/>
        </authorList>
    </citation>
    <scope>NUCLEOTIDE SEQUENCE [LARGE SCALE GENOMIC DNA]</scope>
    <source>
        <strain evidence="1 2">DSM 22380</strain>
    </source>
</reference>
<dbReference type="STRING" id="305900.GV64_05860"/>
<sequence length="305" mass="34826">MVKVTTKKFYFDFYQCDVRSSNQLPTMSMEGILSHFKSLFDGLETNTVRKVAGREIELRSIEITDYGYRGTVGKYRKANLPHAAVPGGEEREIDLNENEHLLEKAYFKYFSDYSLIIFQRNRYAISSDYFSHYLSINGYNVSLNPIIEPADLQRLMDDEVQLRAATLTIARPTNPALFENVEHDFNNTIIQSLNSSNAATVNLILRGDGHSGDPEKRYLDSSLKRAFLELKNKFDVKKADLVLEDGGISHPLDLVTDRLVFDKDITISGRYPSSSDMWSAIWEARSEKEVEVSSYFGTLDQERLA</sequence>
<protein>
    <submittedName>
        <fullName evidence="1">Uncharacterized protein</fullName>
    </submittedName>
</protein>
<name>A0A081K844_9GAMM</name>
<dbReference type="eggNOG" id="ENOG50330CP">
    <property type="taxonomic scope" value="Bacteria"/>
</dbReference>
<dbReference type="AlphaFoldDB" id="A0A081K844"/>
<evidence type="ECO:0000313" key="2">
    <source>
        <dbReference type="Proteomes" id="UP000027997"/>
    </source>
</evidence>
<accession>A0A081K844</accession>
<dbReference type="RefSeq" id="WP_020581129.1">
    <property type="nucleotide sequence ID" value="NZ_JOJP01000001.1"/>
</dbReference>
<proteinExistence type="predicted"/>
<dbReference type="Pfam" id="PF20505">
    <property type="entry name" value="DUF6731"/>
    <property type="match status" value="1"/>
</dbReference>
<dbReference type="Proteomes" id="UP000027997">
    <property type="component" value="Unassembled WGS sequence"/>
</dbReference>
<comment type="caution">
    <text evidence="1">The sequence shown here is derived from an EMBL/GenBank/DDBJ whole genome shotgun (WGS) entry which is preliminary data.</text>
</comment>